<dbReference type="PANTHER" id="PTHR48022:SF68">
    <property type="entry name" value="MAJOR FACILITATOR SUPERFAMILY (MFS) PROFILE DOMAIN-CONTAINING PROTEIN-RELATED"/>
    <property type="match status" value="1"/>
</dbReference>
<evidence type="ECO:0000256" key="7">
    <source>
        <dbReference type="SAM" id="MobiDB-lite"/>
    </source>
</evidence>
<feature type="transmembrane region" description="Helical" evidence="8">
    <location>
        <begin position="439"/>
        <end position="460"/>
    </location>
</feature>
<dbReference type="RefSeq" id="XP_033451562.1">
    <property type="nucleotide sequence ID" value="XM_033591636.1"/>
</dbReference>
<keyword evidence="3" id="KW-0813">Transport</keyword>
<dbReference type="InterPro" id="IPR005828">
    <property type="entry name" value="MFS_sugar_transport-like"/>
</dbReference>
<proteinExistence type="inferred from homology"/>
<feature type="compositionally biased region" description="Polar residues" evidence="7">
    <location>
        <begin position="601"/>
        <end position="615"/>
    </location>
</feature>
<dbReference type="OrthoDB" id="6612291at2759"/>
<dbReference type="GO" id="GO:0005351">
    <property type="term" value="F:carbohydrate:proton symporter activity"/>
    <property type="evidence" value="ECO:0007669"/>
    <property type="project" value="TreeGrafter"/>
</dbReference>
<dbReference type="Proteomes" id="UP000800082">
    <property type="component" value="Unassembled WGS sequence"/>
</dbReference>
<dbReference type="NCBIfam" id="TIGR00879">
    <property type="entry name" value="SP"/>
    <property type="match status" value="1"/>
</dbReference>
<protein>
    <recommendedName>
        <fullName evidence="9">Major facilitator superfamily (MFS) profile domain-containing protein</fullName>
    </recommendedName>
</protein>
<gene>
    <name evidence="10" type="ORF">M421DRAFT_417962</name>
</gene>
<accession>A0A6A5RVX3</accession>
<evidence type="ECO:0000256" key="6">
    <source>
        <dbReference type="ARBA" id="ARBA00023136"/>
    </source>
</evidence>
<feature type="transmembrane region" description="Helical" evidence="8">
    <location>
        <begin position="309"/>
        <end position="330"/>
    </location>
</feature>
<dbReference type="Gene3D" id="1.20.1250.20">
    <property type="entry name" value="MFS general substrate transporter like domains"/>
    <property type="match status" value="1"/>
</dbReference>
<dbReference type="Pfam" id="PF00083">
    <property type="entry name" value="Sugar_tr"/>
    <property type="match status" value="1"/>
</dbReference>
<dbReference type="InterPro" id="IPR020846">
    <property type="entry name" value="MFS_dom"/>
</dbReference>
<name>A0A6A5RVX3_9PLEO</name>
<feature type="region of interest" description="Disordered" evidence="7">
    <location>
        <begin position="521"/>
        <end position="549"/>
    </location>
</feature>
<evidence type="ECO:0000256" key="3">
    <source>
        <dbReference type="ARBA" id="ARBA00022448"/>
    </source>
</evidence>
<evidence type="ECO:0000313" key="10">
    <source>
        <dbReference type="EMBL" id="KAF1931314.1"/>
    </source>
</evidence>
<reference evidence="10" key="1">
    <citation type="journal article" date="2020" name="Stud. Mycol.">
        <title>101 Dothideomycetes genomes: a test case for predicting lifestyles and emergence of pathogens.</title>
        <authorList>
            <person name="Haridas S."/>
            <person name="Albert R."/>
            <person name="Binder M."/>
            <person name="Bloem J."/>
            <person name="Labutti K."/>
            <person name="Salamov A."/>
            <person name="Andreopoulos B."/>
            <person name="Baker S."/>
            <person name="Barry K."/>
            <person name="Bills G."/>
            <person name="Bluhm B."/>
            <person name="Cannon C."/>
            <person name="Castanera R."/>
            <person name="Culley D."/>
            <person name="Daum C."/>
            <person name="Ezra D."/>
            <person name="Gonzalez J."/>
            <person name="Henrissat B."/>
            <person name="Kuo A."/>
            <person name="Liang C."/>
            <person name="Lipzen A."/>
            <person name="Lutzoni F."/>
            <person name="Magnuson J."/>
            <person name="Mondo S."/>
            <person name="Nolan M."/>
            <person name="Ohm R."/>
            <person name="Pangilinan J."/>
            <person name="Park H.-J."/>
            <person name="Ramirez L."/>
            <person name="Alfaro M."/>
            <person name="Sun H."/>
            <person name="Tritt A."/>
            <person name="Yoshinaga Y."/>
            <person name="Zwiers L.-H."/>
            <person name="Turgeon B."/>
            <person name="Goodwin S."/>
            <person name="Spatafora J."/>
            <person name="Crous P."/>
            <person name="Grigoriev I."/>
        </authorList>
    </citation>
    <scope>NUCLEOTIDE SEQUENCE</scope>
    <source>
        <strain evidence="10">CBS 183.55</strain>
    </source>
</reference>
<feature type="transmembrane region" description="Helical" evidence="8">
    <location>
        <begin position="154"/>
        <end position="180"/>
    </location>
</feature>
<dbReference type="PRINTS" id="PR00171">
    <property type="entry name" value="SUGRTRNSPORT"/>
</dbReference>
<dbReference type="GeneID" id="54349304"/>
<dbReference type="InterPro" id="IPR036259">
    <property type="entry name" value="MFS_trans_sf"/>
</dbReference>
<evidence type="ECO:0000259" key="9">
    <source>
        <dbReference type="PROSITE" id="PS50850"/>
    </source>
</evidence>
<evidence type="ECO:0000313" key="11">
    <source>
        <dbReference type="Proteomes" id="UP000800082"/>
    </source>
</evidence>
<evidence type="ECO:0000256" key="1">
    <source>
        <dbReference type="ARBA" id="ARBA00004141"/>
    </source>
</evidence>
<dbReference type="PROSITE" id="PS50850">
    <property type="entry name" value="MFS"/>
    <property type="match status" value="1"/>
</dbReference>
<dbReference type="EMBL" id="ML978961">
    <property type="protein sequence ID" value="KAF1931314.1"/>
    <property type="molecule type" value="Genomic_DNA"/>
</dbReference>
<evidence type="ECO:0000256" key="5">
    <source>
        <dbReference type="ARBA" id="ARBA00022989"/>
    </source>
</evidence>
<dbReference type="InterPro" id="IPR050360">
    <property type="entry name" value="MFS_Sugar_Transporters"/>
</dbReference>
<feature type="transmembrane region" description="Helical" evidence="8">
    <location>
        <begin position="412"/>
        <end position="433"/>
    </location>
</feature>
<organism evidence="10 11">
    <name type="scientific">Didymella exigua CBS 183.55</name>
    <dbReference type="NCBI Taxonomy" id="1150837"/>
    <lineage>
        <taxon>Eukaryota</taxon>
        <taxon>Fungi</taxon>
        <taxon>Dikarya</taxon>
        <taxon>Ascomycota</taxon>
        <taxon>Pezizomycotina</taxon>
        <taxon>Dothideomycetes</taxon>
        <taxon>Pleosporomycetidae</taxon>
        <taxon>Pleosporales</taxon>
        <taxon>Pleosporineae</taxon>
        <taxon>Didymellaceae</taxon>
        <taxon>Didymella</taxon>
    </lineage>
</organism>
<comment type="similarity">
    <text evidence="2">Belongs to the major facilitator superfamily. Sugar transporter (TC 2.A.1.1) family.</text>
</comment>
<dbReference type="PROSITE" id="PS00217">
    <property type="entry name" value="SUGAR_TRANSPORT_2"/>
    <property type="match status" value="1"/>
</dbReference>
<dbReference type="GO" id="GO:0016020">
    <property type="term" value="C:membrane"/>
    <property type="evidence" value="ECO:0007669"/>
    <property type="project" value="UniProtKB-SubCell"/>
</dbReference>
<evidence type="ECO:0000256" key="8">
    <source>
        <dbReference type="SAM" id="Phobius"/>
    </source>
</evidence>
<keyword evidence="5 8" id="KW-1133">Transmembrane helix</keyword>
<dbReference type="AlphaFoldDB" id="A0A6A5RVX3"/>
<keyword evidence="4 8" id="KW-0812">Transmembrane</keyword>
<dbReference type="FunFam" id="1.20.1250.20:FF:000090">
    <property type="entry name" value="MFS sugar transporter, putative"/>
    <property type="match status" value="1"/>
</dbReference>
<feature type="transmembrane region" description="Helical" evidence="8">
    <location>
        <begin position="186"/>
        <end position="207"/>
    </location>
</feature>
<feature type="compositionally biased region" description="Gly residues" evidence="7">
    <location>
        <begin position="525"/>
        <end position="534"/>
    </location>
</feature>
<evidence type="ECO:0000256" key="4">
    <source>
        <dbReference type="ARBA" id="ARBA00022692"/>
    </source>
</evidence>
<feature type="region of interest" description="Disordered" evidence="7">
    <location>
        <begin position="562"/>
        <end position="702"/>
    </location>
</feature>
<dbReference type="InterPro" id="IPR003663">
    <property type="entry name" value="Sugar/inositol_transpt"/>
</dbReference>
<dbReference type="SUPFAM" id="SSF103473">
    <property type="entry name" value="MFS general substrate transporter"/>
    <property type="match status" value="1"/>
</dbReference>
<keyword evidence="6 8" id="KW-0472">Membrane</keyword>
<feature type="compositionally biased region" description="Low complexity" evidence="7">
    <location>
        <begin position="535"/>
        <end position="546"/>
    </location>
</feature>
<dbReference type="InterPro" id="IPR005829">
    <property type="entry name" value="Sugar_transporter_CS"/>
</dbReference>
<feature type="compositionally biased region" description="Basic and acidic residues" evidence="7">
    <location>
        <begin position="657"/>
        <end position="668"/>
    </location>
</feature>
<feature type="transmembrane region" description="Helical" evidence="8">
    <location>
        <begin position="342"/>
        <end position="364"/>
    </location>
</feature>
<dbReference type="PANTHER" id="PTHR48022">
    <property type="entry name" value="PLASTIDIC GLUCOSE TRANSPORTER 4"/>
    <property type="match status" value="1"/>
</dbReference>
<keyword evidence="11" id="KW-1185">Reference proteome</keyword>
<evidence type="ECO:0000256" key="2">
    <source>
        <dbReference type="ARBA" id="ARBA00010992"/>
    </source>
</evidence>
<feature type="compositionally biased region" description="Polar residues" evidence="7">
    <location>
        <begin position="573"/>
        <end position="585"/>
    </location>
</feature>
<feature type="transmembrane region" description="Helical" evidence="8">
    <location>
        <begin position="370"/>
        <end position="391"/>
    </location>
</feature>
<comment type="subcellular location">
    <subcellularLocation>
        <location evidence="1">Membrane</location>
        <topology evidence="1">Multi-pass membrane protein</topology>
    </subcellularLocation>
</comment>
<feature type="transmembrane region" description="Helical" evidence="8">
    <location>
        <begin position="12"/>
        <end position="30"/>
    </location>
</feature>
<sequence>MASYLGLRGGSLATVISAVCGLCFLCFGYAQGVMGGLLTVPQFLERFPQLDTLDPATTSFHNAWVTGLVVGAWNLGCLVSAILCILVSDSLGRRRTLLLGITIWTIGEIIQTSSYSFAQFIVGRGIAGFGNGFTTATAPAYQAECVKSHRKGTILMISAGAFAAAGYALSYWLTFAFAYVGSSAAWRVPVAFQIVFSLPAIALLIFLPESPRWLILTGREREALNVLAALNDADIDDFEIKDEFLQIKDAILIMAQGSTASVFSNKERRGFHRVVLAYFVQVFQQGTGINLALQYLSWIFFTRMNYTGWLARLLAGCSATTYFLASFIAVVGIDRFWGRRSLMMFGASGMSGCMILITIMQYLWTERNVAGARIASTVFLFAFSMFFAIGWQGMAWLYQVEIVPLRIRGPANAISTSANWLFNFIVVFITPIAFNNIGYRTWIIFAATNLAIIPTVYFFYPETAFRSLEEVDVIFALADDDPGNPWFSVVDISKNEPLWFGKRGEKRLDFQYQNSSWHKRIVGSSGSGSSGSGSGRSRNGTGSDSNKAMNEKDQAIEDFNRSLQPPTEAGMGTVTSNCYAGQNNGDRPISPESPIDPRLSLPNSDDSPPISTMESGNARKKHSRTRHQDSISSEPTLVHHDSQDSANQQSSYRNRRERNTWYESKETLGSEASTGNPADTASAVPPIVHRTRSRSNSASLPFPGYYEVRDLRATSRGRQQRPCPTTADTQRSILVDDGLEHHAVTVGEHVETESFRSVNHSGNLDGDVRTGPHRTVSGWDTYFPDGIVQGSRDGSVERTVERKLSNRSANGRLFAPRNSGRAY</sequence>
<feature type="transmembrane region" description="Helical" evidence="8">
    <location>
        <begin position="63"/>
        <end position="87"/>
    </location>
</feature>
<feature type="domain" description="Major facilitator superfamily (MFS) profile" evidence="9">
    <location>
        <begin position="16"/>
        <end position="464"/>
    </location>
</feature>
<feature type="compositionally biased region" description="Polar residues" evidence="7">
    <location>
        <begin position="670"/>
        <end position="679"/>
    </location>
</feature>